<sequence length="573" mass="62975">MVNIILLFLVNISQPHFGSFEPVLGVGGPDAYGYRWIDSDTSAPGAPVYNWIDITGIGDTIRGLADDNVVGPFPIGFDFPYYWYTVNSFYVGSNGYIAFGDNFLSAHPFQNLPNTARPNNILAPLMCDLDFSAGNPLCIYWTNHRDTCIISYINVPFWNTGGSNTFQIILTRADSSIYFQYQTQNGAPYNGWQSAGSSTIGIENITGRIGLSYMHAGQPTYNMPHASLAIKFYPPPTTNYQVRDIAAWAVMNDNSEGVFVYLGDTVFPRGKVKNTGNVPTGGFPVYCRIRSGTNIVFADTLQVSGTNPGEVVNLNFNRRYVPPNAGLYTMVIRSNLSGDSVPANDSIVLEMRVLSYPGELRWEDLTTPRAMYSWNGPGGYGNKFYPPRYPTRINQAKVYAYAASATPISVLVLDDNGPNGAPGDTLFITTLNVSTQQWYTVNVSPPVNITSGAFYIGCISAVANTPSFGMDTLPPVSRLGWEYTNSWAPSRHAAQHDIMIRAVCDLGTGIKEIVKEKEISLRPTVLRSKDFSLSSSRGEVYNACGLPQKGEKLTTGVYFLKENGKIRKLIIVE</sequence>
<proteinExistence type="predicted"/>
<gene>
    <name evidence="1" type="ORF">ENX07_02365</name>
</gene>
<evidence type="ECO:0000313" key="1">
    <source>
        <dbReference type="EMBL" id="HGE98902.1"/>
    </source>
</evidence>
<reference evidence="1" key="1">
    <citation type="journal article" date="2020" name="mSystems">
        <title>Genome- and Community-Level Interaction Insights into Carbon Utilization and Element Cycling Functions of Hydrothermarchaeota in Hydrothermal Sediment.</title>
        <authorList>
            <person name="Zhou Z."/>
            <person name="Liu Y."/>
            <person name="Xu W."/>
            <person name="Pan J."/>
            <person name="Luo Z.H."/>
            <person name="Li M."/>
        </authorList>
    </citation>
    <scope>NUCLEOTIDE SEQUENCE [LARGE SCALE GENOMIC DNA]</scope>
    <source>
        <strain evidence="1">SpSt-906</strain>
    </source>
</reference>
<protein>
    <submittedName>
        <fullName evidence="1">Uncharacterized protein</fullName>
    </submittedName>
</protein>
<dbReference type="AlphaFoldDB" id="A0A7C3UW30"/>
<accession>A0A7C3UW30</accession>
<comment type="caution">
    <text evidence="1">The sequence shown here is derived from an EMBL/GenBank/DDBJ whole genome shotgun (WGS) entry which is preliminary data.</text>
</comment>
<dbReference type="EMBL" id="DTMQ01000014">
    <property type="protein sequence ID" value="HGE98902.1"/>
    <property type="molecule type" value="Genomic_DNA"/>
</dbReference>
<organism evidence="1">
    <name type="scientific">candidate division WOR-3 bacterium</name>
    <dbReference type="NCBI Taxonomy" id="2052148"/>
    <lineage>
        <taxon>Bacteria</taxon>
        <taxon>Bacteria division WOR-3</taxon>
    </lineage>
</organism>
<name>A0A7C3UW30_UNCW3</name>